<feature type="domain" description="Cytochrome c" evidence="7">
    <location>
        <begin position="76"/>
        <end position="162"/>
    </location>
</feature>
<evidence type="ECO:0000256" key="5">
    <source>
        <dbReference type="SAM" id="MobiDB-lite"/>
    </source>
</evidence>
<evidence type="ECO:0000313" key="9">
    <source>
        <dbReference type="Proteomes" id="UP001156940"/>
    </source>
</evidence>
<keyword evidence="1 4" id="KW-0349">Heme</keyword>
<protein>
    <submittedName>
        <fullName evidence="8">Cytochrome c</fullName>
    </submittedName>
</protein>
<evidence type="ECO:0000256" key="1">
    <source>
        <dbReference type="ARBA" id="ARBA00022617"/>
    </source>
</evidence>
<feature type="compositionally biased region" description="Gly residues" evidence="5">
    <location>
        <begin position="172"/>
        <end position="182"/>
    </location>
</feature>
<keyword evidence="9" id="KW-1185">Reference proteome</keyword>
<dbReference type="Pfam" id="PF13442">
    <property type="entry name" value="Cytochrome_CBB3"/>
    <property type="match status" value="1"/>
</dbReference>
<name>A0ABT6JE28_9GAMM</name>
<accession>A0ABT6JE28</accession>
<dbReference type="EMBL" id="JARXRM010000046">
    <property type="protein sequence ID" value="MDH5825036.1"/>
    <property type="molecule type" value="Genomic_DNA"/>
</dbReference>
<evidence type="ECO:0000259" key="7">
    <source>
        <dbReference type="PROSITE" id="PS51007"/>
    </source>
</evidence>
<evidence type="ECO:0000256" key="2">
    <source>
        <dbReference type="ARBA" id="ARBA00022723"/>
    </source>
</evidence>
<dbReference type="Gene3D" id="1.10.760.10">
    <property type="entry name" value="Cytochrome c-like domain"/>
    <property type="match status" value="1"/>
</dbReference>
<keyword evidence="2 4" id="KW-0479">Metal-binding</keyword>
<gene>
    <name evidence="8" type="ORF">QFW77_18885</name>
</gene>
<feature type="transmembrane region" description="Helical" evidence="6">
    <location>
        <begin position="12"/>
        <end position="35"/>
    </location>
</feature>
<evidence type="ECO:0000256" key="4">
    <source>
        <dbReference type="PROSITE-ProRule" id="PRU00433"/>
    </source>
</evidence>
<keyword evidence="6" id="KW-1133">Transmembrane helix</keyword>
<evidence type="ECO:0000256" key="6">
    <source>
        <dbReference type="SAM" id="Phobius"/>
    </source>
</evidence>
<dbReference type="InterPro" id="IPR009056">
    <property type="entry name" value="Cyt_c-like_dom"/>
</dbReference>
<dbReference type="SUPFAM" id="SSF46626">
    <property type="entry name" value="Cytochrome c"/>
    <property type="match status" value="1"/>
</dbReference>
<evidence type="ECO:0000313" key="8">
    <source>
        <dbReference type="EMBL" id="MDH5825036.1"/>
    </source>
</evidence>
<dbReference type="RefSeq" id="WP_280576430.1">
    <property type="nucleotide sequence ID" value="NZ_JARXRM010000046.1"/>
</dbReference>
<evidence type="ECO:0000256" key="3">
    <source>
        <dbReference type="ARBA" id="ARBA00023004"/>
    </source>
</evidence>
<organism evidence="8 9">
    <name type="scientific">Luteimonas endophytica</name>
    <dbReference type="NCBI Taxonomy" id="3042023"/>
    <lineage>
        <taxon>Bacteria</taxon>
        <taxon>Pseudomonadati</taxon>
        <taxon>Pseudomonadota</taxon>
        <taxon>Gammaproteobacteria</taxon>
        <taxon>Lysobacterales</taxon>
        <taxon>Lysobacteraceae</taxon>
        <taxon>Luteimonas</taxon>
    </lineage>
</organism>
<feature type="region of interest" description="Disordered" evidence="5">
    <location>
        <begin position="171"/>
        <end position="191"/>
    </location>
</feature>
<keyword evidence="6" id="KW-0472">Membrane</keyword>
<dbReference type="InterPro" id="IPR036909">
    <property type="entry name" value="Cyt_c-like_dom_sf"/>
</dbReference>
<dbReference type="Proteomes" id="UP001156940">
    <property type="component" value="Unassembled WGS sequence"/>
</dbReference>
<keyword evidence="6" id="KW-0812">Transmembrane</keyword>
<keyword evidence="3 4" id="KW-0408">Iron</keyword>
<reference evidence="8 9" key="1">
    <citation type="submission" date="2023-04" db="EMBL/GenBank/DDBJ databases">
        <title>Luteimonas endophyticus RD2P54.</title>
        <authorList>
            <person name="Sun J.-Q."/>
        </authorList>
    </citation>
    <scope>NUCLEOTIDE SEQUENCE [LARGE SCALE GENOMIC DNA]</scope>
    <source>
        <strain evidence="8 9">RD2P54</strain>
    </source>
</reference>
<proteinExistence type="predicted"/>
<comment type="caution">
    <text evidence="8">The sequence shown here is derived from an EMBL/GenBank/DDBJ whole genome shotgun (WGS) entry which is preliminary data.</text>
</comment>
<dbReference type="PROSITE" id="PS51007">
    <property type="entry name" value="CYTC"/>
    <property type="match status" value="1"/>
</dbReference>
<sequence>MRSNRKRFWAGVLAGIAGTLAVLFAGTLVLVYGGAYDVAADRGHAAATRWLLDGTLRSSVRARADAEPGVSGAEAADVAAGAAEYKSMCEHCHGGPGVEPSGWSRGMLPQPPHLTRAAAEWSVAEVRWIVRHGLKYTGMPAFGATHDEAVLDDIAAFVARLPAMTPEQYRAYGGGHTHGPGDPGRPTRQGR</sequence>